<accession>A0A2S8SQ92</accession>
<sequence length="48" mass="5784">MKQGQLDKKERSKSLLLKLSIDFQNFMNTTTYRLSTHRLSTYRSTLRF</sequence>
<feature type="non-terminal residue" evidence="1">
    <location>
        <position position="48"/>
    </location>
</feature>
<evidence type="ECO:0000313" key="1">
    <source>
        <dbReference type="EMBL" id="PQV62958.1"/>
    </source>
</evidence>
<gene>
    <name evidence="1" type="ORF">B1R32_11856</name>
</gene>
<dbReference type="EMBL" id="NIGF01000018">
    <property type="protein sequence ID" value="PQV62958.1"/>
    <property type="molecule type" value="Genomic_DNA"/>
</dbReference>
<dbReference type="Proteomes" id="UP000237684">
    <property type="component" value="Unassembled WGS sequence"/>
</dbReference>
<keyword evidence="2" id="KW-1185">Reference proteome</keyword>
<name>A0A2S8SQ92_9BACT</name>
<protein>
    <submittedName>
        <fullName evidence="1">Uncharacterized protein</fullName>
    </submittedName>
</protein>
<comment type="caution">
    <text evidence="1">The sequence shown here is derived from an EMBL/GenBank/DDBJ whole genome shotgun (WGS) entry which is preliminary data.</text>
</comment>
<proteinExistence type="predicted"/>
<dbReference type="AlphaFoldDB" id="A0A2S8SQ92"/>
<organism evidence="1 2">
    <name type="scientific">Abditibacterium utsteinense</name>
    <dbReference type="NCBI Taxonomy" id="1960156"/>
    <lineage>
        <taxon>Bacteria</taxon>
        <taxon>Pseudomonadati</taxon>
        <taxon>Abditibacteriota</taxon>
        <taxon>Abditibacteriia</taxon>
        <taxon>Abditibacteriales</taxon>
        <taxon>Abditibacteriaceae</taxon>
        <taxon>Abditibacterium</taxon>
    </lineage>
</organism>
<evidence type="ECO:0000313" key="2">
    <source>
        <dbReference type="Proteomes" id="UP000237684"/>
    </source>
</evidence>
<reference evidence="1 2" key="1">
    <citation type="journal article" date="2018" name="Syst. Appl. Microbiol.">
        <title>Abditibacterium utsteinense sp. nov., the first cultivated member of candidate phylum FBP, isolated from ice-free Antarctic soil samples.</title>
        <authorList>
            <person name="Tahon G."/>
            <person name="Tytgat B."/>
            <person name="Lebbe L."/>
            <person name="Carlier A."/>
            <person name="Willems A."/>
        </authorList>
    </citation>
    <scope>NUCLEOTIDE SEQUENCE [LARGE SCALE GENOMIC DNA]</scope>
    <source>
        <strain evidence="1 2">LMG 29911</strain>
    </source>
</reference>
<dbReference type="InParanoid" id="A0A2S8SQ92"/>